<dbReference type="EMBL" id="JABEBT010000005">
    <property type="protein sequence ID" value="KAF7639452.1"/>
    <property type="molecule type" value="Genomic_DNA"/>
</dbReference>
<dbReference type="AlphaFoldDB" id="A0A8T0A1P7"/>
<accession>A0A8T0A1P7</accession>
<reference evidence="1" key="1">
    <citation type="journal article" date="2020" name="Ecol. Evol.">
        <title>Genome structure and content of the rice root-knot nematode (Meloidogyne graminicola).</title>
        <authorList>
            <person name="Phan N.T."/>
            <person name="Danchin E.G.J."/>
            <person name="Klopp C."/>
            <person name="Perfus-Barbeoch L."/>
            <person name="Kozlowski D.K."/>
            <person name="Koutsovoulos G.D."/>
            <person name="Lopez-Roques C."/>
            <person name="Bouchez O."/>
            <person name="Zahm M."/>
            <person name="Besnard G."/>
            <person name="Bellafiore S."/>
        </authorList>
    </citation>
    <scope>NUCLEOTIDE SEQUENCE</scope>
    <source>
        <strain evidence="1">VN-18</strain>
    </source>
</reference>
<protein>
    <recommendedName>
        <fullName evidence="3">Uso1/p115-like vesicle tethering protein C-terminal domain-containing protein</fullName>
    </recommendedName>
</protein>
<evidence type="ECO:0008006" key="3">
    <source>
        <dbReference type="Google" id="ProtNLM"/>
    </source>
</evidence>
<name>A0A8T0A1P7_9BILA</name>
<proteinExistence type="predicted"/>
<dbReference type="Proteomes" id="UP000605970">
    <property type="component" value="Unassembled WGS sequence"/>
</dbReference>
<keyword evidence="2" id="KW-1185">Reference proteome</keyword>
<comment type="caution">
    <text evidence="1">The sequence shown here is derived from an EMBL/GenBank/DDBJ whole genome shotgun (WGS) entry which is preliminary data.</text>
</comment>
<organism evidence="1 2">
    <name type="scientific">Meloidogyne graminicola</name>
    <dbReference type="NCBI Taxonomy" id="189291"/>
    <lineage>
        <taxon>Eukaryota</taxon>
        <taxon>Metazoa</taxon>
        <taxon>Ecdysozoa</taxon>
        <taxon>Nematoda</taxon>
        <taxon>Chromadorea</taxon>
        <taxon>Rhabditida</taxon>
        <taxon>Tylenchina</taxon>
        <taxon>Tylenchomorpha</taxon>
        <taxon>Tylenchoidea</taxon>
        <taxon>Meloidogynidae</taxon>
        <taxon>Meloidogyninae</taxon>
        <taxon>Meloidogyne</taxon>
    </lineage>
</organism>
<sequence>MKMLNDSENELKTLNEQQKIPNVSIEELNLLKKEHEDLLLLLAEQDKKIHNYRRILVNHGEVLSDADEEP</sequence>
<evidence type="ECO:0000313" key="2">
    <source>
        <dbReference type="Proteomes" id="UP000605970"/>
    </source>
</evidence>
<gene>
    <name evidence="1" type="ORF">Mgra_00001127</name>
</gene>
<evidence type="ECO:0000313" key="1">
    <source>
        <dbReference type="EMBL" id="KAF7639452.1"/>
    </source>
</evidence>